<evidence type="ECO:0000256" key="1">
    <source>
        <dbReference type="ARBA" id="ARBA00023172"/>
    </source>
</evidence>
<gene>
    <name evidence="4" type="ORF">DPX16_12655</name>
</gene>
<keyword evidence="5" id="KW-1185">Reference proteome</keyword>
<evidence type="ECO:0000256" key="3">
    <source>
        <dbReference type="SAM" id="SignalP"/>
    </source>
</evidence>
<dbReference type="OrthoDB" id="8906724at2759"/>
<dbReference type="AlphaFoldDB" id="A0A3N0YKH5"/>
<dbReference type="PANTHER" id="PTHR34605">
    <property type="entry name" value="PHAGE_INTEGRASE DOMAIN-CONTAINING PROTEIN"/>
    <property type="match status" value="1"/>
</dbReference>
<protein>
    <recommendedName>
        <fullName evidence="6">Tyr recombinase domain-containing protein</fullName>
    </recommendedName>
</protein>
<dbReference type="Proteomes" id="UP000281406">
    <property type="component" value="Unassembled WGS sequence"/>
</dbReference>
<feature type="chain" id="PRO_5018066892" description="Tyr recombinase domain-containing protein" evidence="3">
    <location>
        <begin position="16"/>
        <end position="451"/>
    </location>
</feature>
<evidence type="ECO:0000313" key="5">
    <source>
        <dbReference type="Proteomes" id="UP000281406"/>
    </source>
</evidence>
<dbReference type="PANTHER" id="PTHR34605:SF3">
    <property type="entry name" value="P CELL-TYPE AGGLUTINATION PROTEIN MAP4-LIKE-RELATED"/>
    <property type="match status" value="1"/>
</dbReference>
<dbReference type="GO" id="GO:0015074">
    <property type="term" value="P:DNA integration"/>
    <property type="evidence" value="ECO:0007669"/>
    <property type="project" value="InterPro"/>
</dbReference>
<evidence type="ECO:0000313" key="4">
    <source>
        <dbReference type="EMBL" id="ROL46762.1"/>
    </source>
</evidence>
<dbReference type="GO" id="GO:0006310">
    <property type="term" value="P:DNA recombination"/>
    <property type="evidence" value="ECO:0007669"/>
    <property type="project" value="UniProtKB-KW"/>
</dbReference>
<dbReference type="GO" id="GO:0003677">
    <property type="term" value="F:DNA binding"/>
    <property type="evidence" value="ECO:0007669"/>
    <property type="project" value="InterPro"/>
</dbReference>
<comment type="caution">
    <text evidence="4">The sequence shown here is derived from an EMBL/GenBank/DDBJ whole genome shotgun (WGS) entry which is preliminary data.</text>
</comment>
<keyword evidence="3" id="KW-0732">Signal</keyword>
<accession>A0A3N0YKH5</accession>
<keyword evidence="1" id="KW-0233">DNA recombination</keyword>
<dbReference type="InterPro" id="IPR052925">
    <property type="entry name" value="Phage_Integrase-like_Recomb"/>
</dbReference>
<feature type="compositionally biased region" description="Polar residues" evidence="2">
    <location>
        <begin position="100"/>
        <end position="116"/>
    </location>
</feature>
<evidence type="ECO:0008006" key="6">
    <source>
        <dbReference type="Google" id="ProtNLM"/>
    </source>
</evidence>
<name>A0A3N0YKH5_ANAGA</name>
<organism evidence="4 5">
    <name type="scientific">Anabarilius grahami</name>
    <name type="common">Kanglang fish</name>
    <name type="synonym">Barilius grahami</name>
    <dbReference type="NCBI Taxonomy" id="495550"/>
    <lineage>
        <taxon>Eukaryota</taxon>
        <taxon>Metazoa</taxon>
        <taxon>Chordata</taxon>
        <taxon>Craniata</taxon>
        <taxon>Vertebrata</taxon>
        <taxon>Euteleostomi</taxon>
        <taxon>Actinopterygii</taxon>
        <taxon>Neopterygii</taxon>
        <taxon>Teleostei</taxon>
        <taxon>Ostariophysi</taxon>
        <taxon>Cypriniformes</taxon>
        <taxon>Xenocyprididae</taxon>
        <taxon>Xenocypridinae</taxon>
        <taxon>Xenocypridinae incertae sedis</taxon>
        <taxon>Anabarilius</taxon>
    </lineage>
</organism>
<dbReference type="InterPro" id="IPR013762">
    <property type="entry name" value="Integrase-like_cat_sf"/>
</dbReference>
<proteinExistence type="predicted"/>
<reference evidence="4 5" key="1">
    <citation type="submission" date="2018-10" db="EMBL/GenBank/DDBJ databases">
        <title>Genome assembly for a Yunnan-Guizhou Plateau 3E fish, Anabarilius grahami (Regan), and its evolutionary and genetic applications.</title>
        <authorList>
            <person name="Jiang W."/>
        </authorList>
    </citation>
    <scope>NUCLEOTIDE SEQUENCE [LARGE SCALE GENOMIC DNA]</scope>
    <source>
        <strain evidence="4">AG-KIZ</strain>
        <tissue evidence="4">Muscle</tissue>
    </source>
</reference>
<dbReference type="EMBL" id="RJVU01037189">
    <property type="protein sequence ID" value="ROL46762.1"/>
    <property type="molecule type" value="Genomic_DNA"/>
</dbReference>
<feature type="signal peptide" evidence="3">
    <location>
        <begin position="1"/>
        <end position="15"/>
    </location>
</feature>
<dbReference type="InterPro" id="IPR011010">
    <property type="entry name" value="DNA_brk_join_enz"/>
</dbReference>
<dbReference type="SUPFAM" id="SSF56349">
    <property type="entry name" value="DNA breaking-rejoining enzymes"/>
    <property type="match status" value="1"/>
</dbReference>
<sequence length="451" mass="50680">MKITFTLFLAHLTCCFLVMDTSDILGQILSEESPDEILDHYTEDSDPTQLVRRSSRIAARNPFSISEWPKERILATLYSLNVQVPPDLNQDQLLTFLQEVNQDPQPPSTNVSSLPRSTGRKATEKRKNISNDQASPTSIWLFPEDLSDQLYLPLPPGCPFPPQQLLFLPNCQILSANISITCAFITHCFESRKLKPSTIKIMISGIQFHLRCIDPSSQSLLQNPSICLLLNGLKKESPAVPDKRLPLSLSQVHTMVDKLRSGLFTTYTNLLLEAAFLTAYYGFLRGGEFTINTKKFDPSHDLTVKDISFHTEYFSIYLKHSKTDRDYNGSTINISRTNDGYCPFTAMNRLVSSRSKSNPTDPLFITEKGEAMSKHWFASRLRTACLHCGMDPALYTSHSFRIGAATTAASTVSIPMLKAMGRWSSSAYQRYIRPTTQDVLLAQKALSSSYH</sequence>
<dbReference type="Gene3D" id="1.10.443.10">
    <property type="entry name" value="Intergrase catalytic core"/>
    <property type="match status" value="1"/>
</dbReference>
<feature type="region of interest" description="Disordered" evidence="2">
    <location>
        <begin position="100"/>
        <end position="132"/>
    </location>
</feature>
<evidence type="ECO:0000256" key="2">
    <source>
        <dbReference type="SAM" id="MobiDB-lite"/>
    </source>
</evidence>